<proteinExistence type="predicted"/>
<protein>
    <submittedName>
        <fullName evidence="1">Uncharacterized protein</fullName>
    </submittedName>
</protein>
<accession>A0ACB7SJS4</accession>
<keyword evidence="2" id="KW-1185">Reference proteome</keyword>
<dbReference type="EMBL" id="CM023483">
    <property type="protein sequence ID" value="KAH6934960.1"/>
    <property type="molecule type" value="Genomic_DNA"/>
</dbReference>
<reference evidence="1" key="1">
    <citation type="submission" date="2020-05" db="EMBL/GenBank/DDBJ databases">
        <title>Large-scale comparative analyses of tick genomes elucidate their genetic diversity and vector capacities.</title>
        <authorList>
            <person name="Jia N."/>
            <person name="Wang J."/>
            <person name="Shi W."/>
            <person name="Du L."/>
            <person name="Sun Y."/>
            <person name="Zhan W."/>
            <person name="Jiang J."/>
            <person name="Wang Q."/>
            <person name="Zhang B."/>
            <person name="Ji P."/>
            <person name="Sakyi L.B."/>
            <person name="Cui X."/>
            <person name="Yuan T."/>
            <person name="Jiang B."/>
            <person name="Yang W."/>
            <person name="Lam T.T.-Y."/>
            <person name="Chang Q."/>
            <person name="Ding S."/>
            <person name="Wang X."/>
            <person name="Zhu J."/>
            <person name="Ruan X."/>
            <person name="Zhao L."/>
            <person name="Wei J."/>
            <person name="Que T."/>
            <person name="Du C."/>
            <person name="Cheng J."/>
            <person name="Dai P."/>
            <person name="Han X."/>
            <person name="Huang E."/>
            <person name="Gao Y."/>
            <person name="Liu J."/>
            <person name="Shao H."/>
            <person name="Ye R."/>
            <person name="Li L."/>
            <person name="Wei W."/>
            <person name="Wang X."/>
            <person name="Wang C."/>
            <person name="Yang T."/>
            <person name="Huo Q."/>
            <person name="Li W."/>
            <person name="Guo W."/>
            <person name="Chen H."/>
            <person name="Zhou L."/>
            <person name="Ni X."/>
            <person name="Tian J."/>
            <person name="Zhou Y."/>
            <person name="Sheng Y."/>
            <person name="Liu T."/>
            <person name="Pan Y."/>
            <person name="Xia L."/>
            <person name="Li J."/>
            <person name="Zhao F."/>
            <person name="Cao W."/>
        </authorList>
    </citation>
    <scope>NUCLEOTIDE SEQUENCE</scope>
    <source>
        <strain evidence="1">Hyas-2018</strain>
    </source>
</reference>
<evidence type="ECO:0000313" key="1">
    <source>
        <dbReference type="EMBL" id="KAH6934960.1"/>
    </source>
</evidence>
<organism evidence="1 2">
    <name type="scientific">Hyalomma asiaticum</name>
    <name type="common">Tick</name>
    <dbReference type="NCBI Taxonomy" id="266040"/>
    <lineage>
        <taxon>Eukaryota</taxon>
        <taxon>Metazoa</taxon>
        <taxon>Ecdysozoa</taxon>
        <taxon>Arthropoda</taxon>
        <taxon>Chelicerata</taxon>
        <taxon>Arachnida</taxon>
        <taxon>Acari</taxon>
        <taxon>Parasitiformes</taxon>
        <taxon>Ixodida</taxon>
        <taxon>Ixodoidea</taxon>
        <taxon>Ixodidae</taxon>
        <taxon>Hyalomminae</taxon>
        <taxon>Hyalomma</taxon>
    </lineage>
</organism>
<dbReference type="Proteomes" id="UP000821845">
    <property type="component" value="Chromosome 3"/>
</dbReference>
<sequence length="261" mass="28890">MPNFAKVIVERSATPPERRVGMSSFHISLTASESKIFVVYAEAAHFERRFRAVTARRGDPVSLACKAHGESPIKLTWTRDGHHFSAAQESRYLVQETSGDGWSESVLRITSSDRRDSAAFTCHAENPYGGDDAVFQLIVQEPPGKPQDLEAMQTTSRTVTLAWLAPYSGNSPVLKYLLEHKSSTGSWEYDTQLSPEDTSKLSYLVTGLRPATTYEFRIRAGNALGLSDHSDPLVVTTDQEGAHHFPSATLFLTYETLDALH</sequence>
<gene>
    <name evidence="1" type="ORF">HPB50_002493</name>
</gene>
<name>A0ACB7SJS4_HYAAI</name>
<comment type="caution">
    <text evidence="1">The sequence shown here is derived from an EMBL/GenBank/DDBJ whole genome shotgun (WGS) entry which is preliminary data.</text>
</comment>
<evidence type="ECO:0000313" key="2">
    <source>
        <dbReference type="Proteomes" id="UP000821845"/>
    </source>
</evidence>